<dbReference type="PANTHER" id="PTHR22976:SF2">
    <property type="entry name" value="BIOTIN SYNTHASE, MITOCHONDRIAL"/>
    <property type="match status" value="1"/>
</dbReference>
<dbReference type="InterPro" id="IPR007197">
    <property type="entry name" value="rSAM"/>
</dbReference>
<dbReference type="InterPro" id="IPR002684">
    <property type="entry name" value="Biotin_synth/BioAB"/>
</dbReference>
<dbReference type="EC" id="2.8.1.6" evidence="3 13"/>
<comment type="catalytic activity">
    <reaction evidence="12 13">
        <text>(4R,5S)-dethiobiotin + (sulfur carrier)-SH + 2 reduced [2Fe-2S]-[ferredoxin] + 2 S-adenosyl-L-methionine = (sulfur carrier)-H + biotin + 2 5'-deoxyadenosine + 2 L-methionine + 2 oxidized [2Fe-2S]-[ferredoxin]</text>
        <dbReference type="Rhea" id="RHEA:22060"/>
        <dbReference type="Rhea" id="RHEA-COMP:10000"/>
        <dbReference type="Rhea" id="RHEA-COMP:10001"/>
        <dbReference type="Rhea" id="RHEA-COMP:14737"/>
        <dbReference type="Rhea" id="RHEA-COMP:14739"/>
        <dbReference type="ChEBI" id="CHEBI:17319"/>
        <dbReference type="ChEBI" id="CHEBI:29917"/>
        <dbReference type="ChEBI" id="CHEBI:33737"/>
        <dbReference type="ChEBI" id="CHEBI:33738"/>
        <dbReference type="ChEBI" id="CHEBI:57586"/>
        <dbReference type="ChEBI" id="CHEBI:57844"/>
        <dbReference type="ChEBI" id="CHEBI:59789"/>
        <dbReference type="ChEBI" id="CHEBI:64428"/>
        <dbReference type="ChEBI" id="CHEBI:149473"/>
        <dbReference type="EC" id="2.8.1.6"/>
    </reaction>
</comment>
<dbReference type="SMART" id="SM00876">
    <property type="entry name" value="BATS"/>
    <property type="match status" value="1"/>
</dbReference>
<keyword evidence="11 13" id="KW-0411">Iron-sulfur</keyword>
<keyword evidence="9 13" id="KW-0093">Biotin biosynthesis</keyword>
<comment type="subunit">
    <text evidence="13">Homodimer.</text>
</comment>
<feature type="binding site" evidence="13">
    <location>
        <position position="197"/>
    </location>
    <ligand>
        <name>[2Fe-2S] cluster</name>
        <dbReference type="ChEBI" id="CHEBI:190135"/>
    </ligand>
</feature>
<organism evidence="15 16">
    <name type="scientific">Agrilutibacter niabensis</name>
    <dbReference type="NCBI Taxonomy" id="380628"/>
    <lineage>
        <taxon>Bacteria</taxon>
        <taxon>Pseudomonadati</taxon>
        <taxon>Pseudomonadota</taxon>
        <taxon>Gammaproteobacteria</taxon>
        <taxon>Lysobacterales</taxon>
        <taxon>Lysobacteraceae</taxon>
        <taxon>Agrilutibacter</taxon>
    </lineage>
</organism>
<evidence type="ECO:0000256" key="12">
    <source>
        <dbReference type="ARBA" id="ARBA00051157"/>
    </source>
</evidence>
<dbReference type="CDD" id="cd01335">
    <property type="entry name" value="Radical_SAM"/>
    <property type="match status" value="1"/>
</dbReference>
<evidence type="ECO:0000256" key="1">
    <source>
        <dbReference type="ARBA" id="ARBA00004942"/>
    </source>
</evidence>
<keyword evidence="16" id="KW-1185">Reference proteome</keyword>
<dbReference type="InterPro" id="IPR010722">
    <property type="entry name" value="BATS_dom"/>
</dbReference>
<dbReference type="InterPro" id="IPR024177">
    <property type="entry name" value="Biotin_synthase"/>
</dbReference>
<evidence type="ECO:0000256" key="8">
    <source>
        <dbReference type="ARBA" id="ARBA00022723"/>
    </source>
</evidence>
<dbReference type="SFLD" id="SFLDF00272">
    <property type="entry name" value="biotin_synthase"/>
    <property type="match status" value="1"/>
</dbReference>
<accession>A0ABU1VRP4</accession>
<dbReference type="RefSeq" id="WP_310054720.1">
    <property type="nucleotide sequence ID" value="NZ_JAVDVW010000002.1"/>
</dbReference>
<evidence type="ECO:0000256" key="13">
    <source>
        <dbReference type="HAMAP-Rule" id="MF_01694"/>
    </source>
</evidence>
<dbReference type="SFLD" id="SFLDG01278">
    <property type="entry name" value="biotin_synthase_like"/>
    <property type="match status" value="1"/>
</dbReference>
<dbReference type="InterPro" id="IPR006638">
    <property type="entry name" value="Elp3/MiaA/NifB-like_rSAM"/>
</dbReference>
<comment type="cofactor">
    <cofactor evidence="13">
        <name>[4Fe-4S] cluster</name>
        <dbReference type="ChEBI" id="CHEBI:49883"/>
    </cofactor>
    <text evidence="13">Binds 1 [4Fe-4S] cluster. The cluster is coordinated with 3 cysteines and an exchangeable S-adenosyl-L-methionine.</text>
</comment>
<dbReference type="SMART" id="SM00729">
    <property type="entry name" value="Elp3"/>
    <property type="match status" value="1"/>
</dbReference>
<keyword evidence="6 13" id="KW-0949">S-adenosyl-L-methionine</keyword>
<evidence type="ECO:0000313" key="15">
    <source>
        <dbReference type="EMBL" id="MDR7100127.1"/>
    </source>
</evidence>
<comment type="caution">
    <text evidence="15">The sequence shown here is derived from an EMBL/GenBank/DDBJ whole genome shotgun (WGS) entry which is preliminary data.</text>
</comment>
<evidence type="ECO:0000256" key="9">
    <source>
        <dbReference type="ARBA" id="ARBA00022756"/>
    </source>
</evidence>
<dbReference type="NCBIfam" id="TIGR00433">
    <property type="entry name" value="bioB"/>
    <property type="match status" value="1"/>
</dbReference>
<reference evidence="15 16" key="1">
    <citation type="submission" date="2023-07" db="EMBL/GenBank/DDBJ databases">
        <title>Sorghum-associated microbial communities from plants grown in Nebraska, USA.</title>
        <authorList>
            <person name="Schachtman D."/>
        </authorList>
    </citation>
    <scope>NUCLEOTIDE SEQUENCE [LARGE SCALE GENOMIC DNA]</scope>
    <source>
        <strain evidence="15 16">BE187</strain>
    </source>
</reference>
<comment type="similarity">
    <text evidence="2 13">Belongs to the radical SAM superfamily. Biotin synthase family.</text>
</comment>
<dbReference type="Pfam" id="PF04055">
    <property type="entry name" value="Radical_SAM"/>
    <property type="match status" value="1"/>
</dbReference>
<evidence type="ECO:0000256" key="2">
    <source>
        <dbReference type="ARBA" id="ARBA00010765"/>
    </source>
</evidence>
<evidence type="ECO:0000259" key="14">
    <source>
        <dbReference type="PROSITE" id="PS51918"/>
    </source>
</evidence>
<comment type="cofactor">
    <cofactor evidence="13">
        <name>[2Fe-2S] cluster</name>
        <dbReference type="ChEBI" id="CHEBI:190135"/>
    </cofactor>
    <text evidence="13">Binds 1 [2Fe-2S] cluster. The cluster is coordinated with 3 cysteines and 1 arginine.</text>
</comment>
<evidence type="ECO:0000256" key="6">
    <source>
        <dbReference type="ARBA" id="ARBA00022691"/>
    </source>
</evidence>
<evidence type="ECO:0000256" key="7">
    <source>
        <dbReference type="ARBA" id="ARBA00022714"/>
    </source>
</evidence>
<comment type="pathway">
    <text evidence="1 13">Cofactor biosynthesis; biotin biosynthesis; biotin from 7,8-diaminononanoate: step 2/2.</text>
</comment>
<keyword evidence="7 13" id="KW-0001">2Fe-2S</keyword>
<feature type="binding site" evidence="13">
    <location>
        <position position="137"/>
    </location>
    <ligand>
        <name>[2Fe-2S] cluster</name>
        <dbReference type="ChEBI" id="CHEBI:190135"/>
    </ligand>
</feature>
<keyword evidence="8 13" id="KW-0479">Metal-binding</keyword>
<evidence type="ECO:0000256" key="5">
    <source>
        <dbReference type="ARBA" id="ARBA00022679"/>
    </source>
</evidence>
<dbReference type="SFLD" id="SFLDS00029">
    <property type="entry name" value="Radical_SAM"/>
    <property type="match status" value="1"/>
</dbReference>
<dbReference type="Gene3D" id="3.20.20.70">
    <property type="entry name" value="Aldolase class I"/>
    <property type="match status" value="1"/>
</dbReference>
<dbReference type="Proteomes" id="UP001267878">
    <property type="component" value="Unassembled WGS sequence"/>
</dbReference>
<comment type="function">
    <text evidence="13">Catalyzes the conversion of dethiobiotin (DTB) to biotin by the insertion of a sulfur atom into dethiobiotin via a radical-based mechanism.</text>
</comment>
<sequence length="362" mass="39230">MPAVSDSPASPLRHDWSREEVRALFDLPFPELLHRAGTVHRTHFDPAQVQVSTLLSIKTGGCPEDCGYCPQAARYHTGVDATKLMATEAVVEKAKQAKAAGASRFCMGAAWRSPKDRDIPKVAAMIAEVKALGLETCATLGMLSGEQARALKDAGLDYYNHNLDTAPEFYGEVIHTREYQDRLDTLGHVRDVGMKTCCGGIVGMGEQREQRAGLMQTLANLPAHPDSVPINRLVQVEGTPLAGTAQLDPFEFVRTIAIARILMPKSMVRLSAGRETMSDELQALCFLAGANSIFYGEKLLTTGNPDTERDMALFNRLGLMPMPVVEQGETVHADILETTDVAARDTHAVSSHAVTSISCTVV</sequence>
<dbReference type="InterPro" id="IPR013785">
    <property type="entry name" value="Aldolase_TIM"/>
</dbReference>
<dbReference type="SFLD" id="SFLDG01060">
    <property type="entry name" value="BATS_domain_containing"/>
    <property type="match status" value="1"/>
</dbReference>
<dbReference type="EMBL" id="JAVDVW010000002">
    <property type="protein sequence ID" value="MDR7100127.1"/>
    <property type="molecule type" value="Genomic_DNA"/>
</dbReference>
<dbReference type="GO" id="GO:0004076">
    <property type="term" value="F:biotin synthase activity"/>
    <property type="evidence" value="ECO:0007669"/>
    <property type="project" value="UniProtKB-EC"/>
</dbReference>
<dbReference type="PANTHER" id="PTHR22976">
    <property type="entry name" value="BIOTIN SYNTHASE"/>
    <property type="match status" value="1"/>
</dbReference>
<evidence type="ECO:0000256" key="3">
    <source>
        <dbReference type="ARBA" id="ARBA00012236"/>
    </source>
</evidence>
<keyword evidence="4 13" id="KW-0004">4Fe-4S</keyword>
<feature type="binding site" evidence="13">
    <location>
        <position position="66"/>
    </location>
    <ligand>
        <name>[4Fe-4S] cluster</name>
        <dbReference type="ChEBI" id="CHEBI:49883"/>
        <note>4Fe-4S-S-AdoMet</note>
    </ligand>
</feature>
<evidence type="ECO:0000256" key="11">
    <source>
        <dbReference type="ARBA" id="ARBA00023014"/>
    </source>
</evidence>
<proteinExistence type="inferred from homology"/>
<gene>
    <name evidence="13" type="primary">bioB</name>
    <name evidence="15" type="ORF">J2X04_002508</name>
</gene>
<feature type="binding site" evidence="13">
    <location>
        <position position="62"/>
    </location>
    <ligand>
        <name>[4Fe-4S] cluster</name>
        <dbReference type="ChEBI" id="CHEBI:49883"/>
        <note>4Fe-4S-S-AdoMet</note>
    </ligand>
</feature>
<dbReference type="HAMAP" id="MF_01694">
    <property type="entry name" value="BioB"/>
    <property type="match status" value="1"/>
</dbReference>
<feature type="binding site" evidence="13">
    <location>
        <position position="269"/>
    </location>
    <ligand>
        <name>[2Fe-2S] cluster</name>
        <dbReference type="ChEBI" id="CHEBI:190135"/>
    </ligand>
</feature>
<feature type="binding site" evidence="13">
    <location>
        <position position="106"/>
    </location>
    <ligand>
        <name>[2Fe-2S] cluster</name>
        <dbReference type="ChEBI" id="CHEBI:190135"/>
    </ligand>
</feature>
<evidence type="ECO:0000256" key="4">
    <source>
        <dbReference type="ARBA" id="ARBA00022485"/>
    </source>
</evidence>
<evidence type="ECO:0000313" key="16">
    <source>
        <dbReference type="Proteomes" id="UP001267878"/>
    </source>
</evidence>
<feature type="binding site" evidence="13">
    <location>
        <position position="69"/>
    </location>
    <ligand>
        <name>[4Fe-4S] cluster</name>
        <dbReference type="ChEBI" id="CHEBI:49883"/>
        <note>4Fe-4S-S-AdoMet</note>
    </ligand>
</feature>
<dbReference type="PROSITE" id="PS51918">
    <property type="entry name" value="RADICAL_SAM"/>
    <property type="match status" value="1"/>
</dbReference>
<protein>
    <recommendedName>
        <fullName evidence="3 13">Biotin synthase</fullName>
        <ecNumber evidence="3 13">2.8.1.6</ecNumber>
    </recommendedName>
</protein>
<evidence type="ECO:0000256" key="10">
    <source>
        <dbReference type="ARBA" id="ARBA00023004"/>
    </source>
</evidence>
<dbReference type="SUPFAM" id="SSF102114">
    <property type="entry name" value="Radical SAM enzymes"/>
    <property type="match status" value="1"/>
</dbReference>
<dbReference type="Pfam" id="PF06968">
    <property type="entry name" value="BATS"/>
    <property type="match status" value="1"/>
</dbReference>
<feature type="domain" description="Radical SAM core" evidence="14">
    <location>
        <begin position="47"/>
        <end position="274"/>
    </location>
</feature>
<keyword evidence="10 13" id="KW-0408">Iron</keyword>
<dbReference type="InterPro" id="IPR058240">
    <property type="entry name" value="rSAM_sf"/>
</dbReference>
<name>A0ABU1VRP4_9GAMM</name>
<keyword evidence="5 13" id="KW-0808">Transferase</keyword>
<dbReference type="PIRSF" id="PIRSF001619">
    <property type="entry name" value="Biotin_synth"/>
    <property type="match status" value="1"/>
</dbReference>